<sequence>MLSPIQFDHYSTLYFDLCERISFIEQKIYTNMTPLQTRDWMRVLDKTRRKMLDIPLEILTYYDDSTPEYDQDDLNKMLLRRQH</sequence>
<accession>A0A6C0J2D1</accession>
<organism evidence="1">
    <name type="scientific">viral metagenome</name>
    <dbReference type="NCBI Taxonomy" id="1070528"/>
    <lineage>
        <taxon>unclassified sequences</taxon>
        <taxon>metagenomes</taxon>
        <taxon>organismal metagenomes</taxon>
    </lineage>
</organism>
<dbReference type="AlphaFoldDB" id="A0A6C0J2D1"/>
<dbReference type="EMBL" id="MN740318">
    <property type="protein sequence ID" value="QHT99834.1"/>
    <property type="molecule type" value="Genomic_DNA"/>
</dbReference>
<reference evidence="1" key="1">
    <citation type="journal article" date="2020" name="Nature">
        <title>Giant virus diversity and host interactions through global metagenomics.</title>
        <authorList>
            <person name="Schulz F."/>
            <person name="Roux S."/>
            <person name="Paez-Espino D."/>
            <person name="Jungbluth S."/>
            <person name="Walsh D.A."/>
            <person name="Denef V.J."/>
            <person name="McMahon K.D."/>
            <person name="Konstantinidis K.T."/>
            <person name="Eloe-Fadrosh E.A."/>
            <person name="Kyrpides N.C."/>
            <person name="Woyke T."/>
        </authorList>
    </citation>
    <scope>NUCLEOTIDE SEQUENCE</scope>
    <source>
        <strain evidence="1">GVMAG-M-3300025778-1</strain>
    </source>
</reference>
<name>A0A6C0J2D1_9ZZZZ</name>
<protein>
    <submittedName>
        <fullName evidence="1">Uncharacterized protein</fullName>
    </submittedName>
</protein>
<evidence type="ECO:0000313" key="1">
    <source>
        <dbReference type="EMBL" id="QHT99834.1"/>
    </source>
</evidence>
<proteinExistence type="predicted"/>